<evidence type="ECO:0000256" key="2">
    <source>
        <dbReference type="ARBA" id="ARBA00023015"/>
    </source>
</evidence>
<protein>
    <submittedName>
        <fullName evidence="7">TetR family transcriptional regulator</fullName>
    </submittedName>
</protein>
<proteinExistence type="predicted"/>
<keyword evidence="1" id="KW-0678">Repressor</keyword>
<dbReference type="SUPFAM" id="SSF46689">
    <property type="entry name" value="Homeodomain-like"/>
    <property type="match status" value="1"/>
</dbReference>
<dbReference type="InterPro" id="IPR001647">
    <property type="entry name" value="HTH_TetR"/>
</dbReference>
<evidence type="ECO:0000256" key="1">
    <source>
        <dbReference type="ARBA" id="ARBA00022491"/>
    </source>
</evidence>
<evidence type="ECO:0000256" key="4">
    <source>
        <dbReference type="ARBA" id="ARBA00023163"/>
    </source>
</evidence>
<dbReference type="InterPro" id="IPR009057">
    <property type="entry name" value="Homeodomain-like_sf"/>
</dbReference>
<feature type="DNA-binding region" description="H-T-H motif" evidence="5">
    <location>
        <begin position="12"/>
        <end position="31"/>
    </location>
</feature>
<evidence type="ECO:0000313" key="8">
    <source>
        <dbReference type="Proteomes" id="UP000243859"/>
    </source>
</evidence>
<dbReference type="AlphaFoldDB" id="A0A2T5BL19"/>
<sequence>MLFAQKGYSAVGVAELGEVTGLGRGALYHHIKSKEDLLFDISSRYIKKLIEDGREISARELDPVRRIELLSKAMIGVVYNHLPEMTVCFREIHALSGERHRTVAQYHYEYQQIWEDAISMGVAQGKFRPIEKVAIKGIMGMFFYSFLWLNPNGRQTADEVGEAFCDFIINGLRAQNPQ</sequence>
<dbReference type="PANTHER" id="PTHR30055">
    <property type="entry name" value="HTH-TYPE TRANSCRIPTIONAL REGULATOR RUTR"/>
    <property type="match status" value="1"/>
</dbReference>
<evidence type="ECO:0000256" key="5">
    <source>
        <dbReference type="PROSITE-ProRule" id="PRU00335"/>
    </source>
</evidence>
<comment type="caution">
    <text evidence="7">The sequence shown here is derived from an EMBL/GenBank/DDBJ whole genome shotgun (WGS) entry which is preliminary data.</text>
</comment>
<dbReference type="SUPFAM" id="SSF48498">
    <property type="entry name" value="Tetracyclin repressor-like, C-terminal domain"/>
    <property type="match status" value="1"/>
</dbReference>
<dbReference type="Pfam" id="PF17932">
    <property type="entry name" value="TetR_C_24"/>
    <property type="match status" value="1"/>
</dbReference>
<dbReference type="PROSITE" id="PS50977">
    <property type="entry name" value="HTH_TETR_2"/>
    <property type="match status" value="1"/>
</dbReference>
<keyword evidence="3 5" id="KW-0238">DNA-binding</keyword>
<dbReference type="InterPro" id="IPR041490">
    <property type="entry name" value="KstR2_TetR_C"/>
</dbReference>
<dbReference type="PANTHER" id="PTHR30055:SF175">
    <property type="entry name" value="HTH-TYPE TRANSCRIPTIONAL REPRESSOR KSTR2"/>
    <property type="match status" value="1"/>
</dbReference>
<dbReference type="Gene3D" id="1.10.357.10">
    <property type="entry name" value="Tetracycline Repressor, domain 2"/>
    <property type="match status" value="1"/>
</dbReference>
<reference evidence="7 8" key="1">
    <citation type="submission" date="2018-04" db="EMBL/GenBank/DDBJ databases">
        <title>Genomic Encyclopedia of Archaeal and Bacterial Type Strains, Phase II (KMG-II): from individual species to whole genera.</title>
        <authorList>
            <person name="Goeker M."/>
        </authorList>
    </citation>
    <scope>NUCLEOTIDE SEQUENCE [LARGE SCALE GENOMIC DNA]</scope>
    <source>
        <strain evidence="7 8">DSM 18064</strain>
    </source>
</reference>
<evidence type="ECO:0000259" key="6">
    <source>
        <dbReference type="PROSITE" id="PS50977"/>
    </source>
</evidence>
<keyword evidence="2" id="KW-0805">Transcription regulation</keyword>
<dbReference type="InterPro" id="IPR050109">
    <property type="entry name" value="HTH-type_TetR-like_transc_reg"/>
</dbReference>
<dbReference type="Proteomes" id="UP000243859">
    <property type="component" value="Unassembled WGS sequence"/>
</dbReference>
<keyword evidence="4" id="KW-0804">Transcription</keyword>
<dbReference type="InterPro" id="IPR036271">
    <property type="entry name" value="Tet_transcr_reg_TetR-rel_C_sf"/>
</dbReference>
<name>A0A2T5BL19_9RHOB</name>
<organism evidence="7 8">
    <name type="scientific">Rhodovulum imhoffii</name>
    <dbReference type="NCBI Taxonomy" id="365340"/>
    <lineage>
        <taxon>Bacteria</taxon>
        <taxon>Pseudomonadati</taxon>
        <taxon>Pseudomonadota</taxon>
        <taxon>Alphaproteobacteria</taxon>
        <taxon>Rhodobacterales</taxon>
        <taxon>Paracoccaceae</taxon>
        <taxon>Rhodovulum</taxon>
    </lineage>
</organism>
<feature type="domain" description="HTH tetR-type" evidence="6">
    <location>
        <begin position="1"/>
        <end position="49"/>
    </location>
</feature>
<dbReference type="Pfam" id="PF00440">
    <property type="entry name" value="TetR_N"/>
    <property type="match status" value="1"/>
</dbReference>
<dbReference type="GO" id="GO:0003700">
    <property type="term" value="F:DNA-binding transcription factor activity"/>
    <property type="evidence" value="ECO:0007669"/>
    <property type="project" value="TreeGrafter"/>
</dbReference>
<evidence type="ECO:0000313" key="7">
    <source>
        <dbReference type="EMBL" id="PTM99676.1"/>
    </source>
</evidence>
<dbReference type="GO" id="GO:0000976">
    <property type="term" value="F:transcription cis-regulatory region binding"/>
    <property type="evidence" value="ECO:0007669"/>
    <property type="project" value="TreeGrafter"/>
</dbReference>
<dbReference type="Gene3D" id="1.10.10.60">
    <property type="entry name" value="Homeodomain-like"/>
    <property type="match status" value="1"/>
</dbReference>
<gene>
    <name evidence="7" type="ORF">C8N32_1432</name>
</gene>
<accession>A0A2T5BL19</accession>
<keyword evidence="8" id="KW-1185">Reference proteome</keyword>
<dbReference type="OrthoDB" id="8478851at2"/>
<evidence type="ECO:0000256" key="3">
    <source>
        <dbReference type="ARBA" id="ARBA00023125"/>
    </source>
</evidence>
<dbReference type="EMBL" id="QAAA01000043">
    <property type="protein sequence ID" value="PTM99676.1"/>
    <property type="molecule type" value="Genomic_DNA"/>
</dbReference>